<dbReference type="EMBL" id="SMAG01000001">
    <property type="protein sequence ID" value="TCS96984.1"/>
    <property type="molecule type" value="Genomic_DNA"/>
</dbReference>
<dbReference type="InterPro" id="IPR006224">
    <property type="entry name" value="PsdUridine_synth_RluA-like_CS"/>
</dbReference>
<dbReference type="PROSITE" id="PS01129">
    <property type="entry name" value="PSI_RLU"/>
    <property type="match status" value="1"/>
</dbReference>
<reference evidence="7 8" key="1">
    <citation type="submission" date="2019-03" db="EMBL/GenBank/DDBJ databases">
        <title>Genomic Encyclopedia of Type Strains, Phase IV (KMG-IV): sequencing the most valuable type-strain genomes for metagenomic binning, comparative biology and taxonomic classification.</title>
        <authorList>
            <person name="Goeker M."/>
        </authorList>
    </citation>
    <scope>NUCLEOTIDE SEQUENCE [LARGE SCALE GENOMIC DNA]</scope>
    <source>
        <strain evidence="7 8">DSM 45707</strain>
    </source>
</reference>
<keyword evidence="3 5" id="KW-0413">Isomerase</keyword>
<dbReference type="AlphaFoldDB" id="A0A4R3LF41"/>
<comment type="similarity">
    <text evidence="2 5">Belongs to the pseudouridine synthase RluA family.</text>
</comment>
<dbReference type="NCBIfam" id="TIGR00005">
    <property type="entry name" value="rluA_subfam"/>
    <property type="match status" value="1"/>
</dbReference>
<sequence>MKKRYDEWITFTITPEWDQATVVEVLKGPLMVSNRMINRLTRRKGIRLNGRTPFLKKQVRLGDRIQVAIRPKEQSELPPQSVPFEVIFEDTDLMVVNKPAGILVHPVREKDTHTLAHGIIYHWQQQGVTGIARPVHRLDQYTSGLILVAKNAYMHQLLDRQLRENRISRQYQAFVAGSLQDNEGVIQLPIGRDPHHPTRRMVKQSGDDAITHYRLLKQRNDISFVQVELETGRTHQIRVHFSHLGHPLLGDRLYGGDSTWITRQALHSASLSLIHPLSQQQMSFSADLPEDLERVYRQLVH</sequence>
<dbReference type="Pfam" id="PF00849">
    <property type="entry name" value="PseudoU_synth_2"/>
    <property type="match status" value="1"/>
</dbReference>
<proteinExistence type="inferred from homology"/>
<dbReference type="CDD" id="cd02869">
    <property type="entry name" value="PseudoU_synth_RluA_like"/>
    <property type="match status" value="1"/>
</dbReference>
<name>A0A4R3LF41_9BACL</name>
<evidence type="ECO:0000313" key="7">
    <source>
        <dbReference type="EMBL" id="TCS96984.1"/>
    </source>
</evidence>
<comment type="caution">
    <text evidence="7">The sequence shown here is derived from an EMBL/GenBank/DDBJ whole genome shotgun (WGS) entry which is preliminary data.</text>
</comment>
<dbReference type="PANTHER" id="PTHR21600:SF44">
    <property type="entry name" value="RIBOSOMAL LARGE SUBUNIT PSEUDOURIDINE SYNTHASE D"/>
    <property type="match status" value="1"/>
</dbReference>
<feature type="domain" description="Pseudouridine synthase RsuA/RluA-like" evidence="6">
    <location>
        <begin position="92"/>
        <end position="243"/>
    </location>
</feature>
<dbReference type="GO" id="GO:0140098">
    <property type="term" value="F:catalytic activity, acting on RNA"/>
    <property type="evidence" value="ECO:0007669"/>
    <property type="project" value="UniProtKB-ARBA"/>
</dbReference>
<evidence type="ECO:0000256" key="4">
    <source>
        <dbReference type="PIRSR" id="PIRSR606225-1"/>
    </source>
</evidence>
<evidence type="ECO:0000313" key="8">
    <source>
        <dbReference type="Proteomes" id="UP000294937"/>
    </source>
</evidence>
<evidence type="ECO:0000256" key="1">
    <source>
        <dbReference type="ARBA" id="ARBA00000073"/>
    </source>
</evidence>
<comment type="catalytic activity">
    <reaction evidence="1 5">
        <text>a uridine in RNA = a pseudouridine in RNA</text>
        <dbReference type="Rhea" id="RHEA:48348"/>
        <dbReference type="Rhea" id="RHEA-COMP:12068"/>
        <dbReference type="Rhea" id="RHEA-COMP:12069"/>
        <dbReference type="ChEBI" id="CHEBI:65314"/>
        <dbReference type="ChEBI" id="CHEBI:65315"/>
    </reaction>
</comment>
<evidence type="ECO:0000256" key="2">
    <source>
        <dbReference type="ARBA" id="ARBA00010876"/>
    </source>
</evidence>
<organism evidence="7 8">
    <name type="scientific">Hazenella coriacea</name>
    <dbReference type="NCBI Taxonomy" id="1179467"/>
    <lineage>
        <taxon>Bacteria</taxon>
        <taxon>Bacillati</taxon>
        <taxon>Bacillota</taxon>
        <taxon>Bacilli</taxon>
        <taxon>Bacillales</taxon>
        <taxon>Thermoactinomycetaceae</taxon>
        <taxon>Hazenella</taxon>
    </lineage>
</organism>
<evidence type="ECO:0000259" key="6">
    <source>
        <dbReference type="Pfam" id="PF00849"/>
    </source>
</evidence>
<dbReference type="RefSeq" id="WP_131923351.1">
    <property type="nucleotide sequence ID" value="NZ_SMAG01000001.1"/>
</dbReference>
<dbReference type="FunFam" id="3.30.2350.10:FF:000005">
    <property type="entry name" value="Pseudouridine synthase"/>
    <property type="match status" value="1"/>
</dbReference>
<dbReference type="GO" id="GO:0009982">
    <property type="term" value="F:pseudouridine synthase activity"/>
    <property type="evidence" value="ECO:0007669"/>
    <property type="project" value="InterPro"/>
</dbReference>
<evidence type="ECO:0000256" key="5">
    <source>
        <dbReference type="RuleBase" id="RU362028"/>
    </source>
</evidence>
<dbReference type="Proteomes" id="UP000294937">
    <property type="component" value="Unassembled WGS sequence"/>
</dbReference>
<gene>
    <name evidence="7" type="ORF">EDD58_101631</name>
</gene>
<keyword evidence="8" id="KW-1185">Reference proteome</keyword>
<protein>
    <recommendedName>
        <fullName evidence="5">Pseudouridine synthase</fullName>
        <ecNumber evidence="5">5.4.99.-</ecNumber>
    </recommendedName>
</protein>
<dbReference type="OrthoDB" id="9807829at2"/>
<dbReference type="SUPFAM" id="SSF55120">
    <property type="entry name" value="Pseudouridine synthase"/>
    <property type="match status" value="1"/>
</dbReference>
<dbReference type="PANTHER" id="PTHR21600">
    <property type="entry name" value="MITOCHONDRIAL RNA PSEUDOURIDINE SYNTHASE"/>
    <property type="match status" value="1"/>
</dbReference>
<dbReference type="InterPro" id="IPR020103">
    <property type="entry name" value="PsdUridine_synth_cat_dom_sf"/>
</dbReference>
<accession>A0A4R3LF41</accession>
<dbReference type="GO" id="GO:0000455">
    <property type="term" value="P:enzyme-directed rRNA pseudouridine synthesis"/>
    <property type="evidence" value="ECO:0007669"/>
    <property type="project" value="TreeGrafter"/>
</dbReference>
<dbReference type="InterPro" id="IPR050188">
    <property type="entry name" value="RluA_PseudoU_synthase"/>
</dbReference>
<comment type="function">
    <text evidence="5">Responsible for synthesis of pseudouridine from uracil.</text>
</comment>
<evidence type="ECO:0000256" key="3">
    <source>
        <dbReference type="ARBA" id="ARBA00023235"/>
    </source>
</evidence>
<feature type="active site" evidence="4">
    <location>
        <position position="139"/>
    </location>
</feature>
<dbReference type="EC" id="5.4.99.-" evidence="5"/>
<dbReference type="Gene3D" id="3.30.2350.10">
    <property type="entry name" value="Pseudouridine synthase"/>
    <property type="match status" value="1"/>
</dbReference>
<dbReference type="InterPro" id="IPR006225">
    <property type="entry name" value="PsdUridine_synth_RluC/D"/>
</dbReference>
<dbReference type="GO" id="GO:0003723">
    <property type="term" value="F:RNA binding"/>
    <property type="evidence" value="ECO:0007669"/>
    <property type="project" value="InterPro"/>
</dbReference>
<dbReference type="InterPro" id="IPR006145">
    <property type="entry name" value="PsdUridine_synth_RsuA/RluA"/>
</dbReference>